<feature type="transmembrane region" description="Helical" evidence="1">
    <location>
        <begin position="289"/>
        <end position="310"/>
    </location>
</feature>
<dbReference type="RefSeq" id="WP_169401868.1">
    <property type="nucleotide sequence ID" value="NZ_JAADJU010000002.1"/>
</dbReference>
<dbReference type="InterPro" id="IPR002656">
    <property type="entry name" value="Acyl_transf_3_dom"/>
</dbReference>
<keyword evidence="1" id="KW-0472">Membrane</keyword>
<reference evidence="3 4" key="1">
    <citation type="submission" date="2020-01" db="EMBL/GenBank/DDBJ databases">
        <authorList>
            <person name="Lee S.D."/>
        </authorList>
    </citation>
    <scope>NUCLEOTIDE SEQUENCE [LARGE SCALE GENOMIC DNA]</scope>
    <source>
        <strain evidence="3 4">SAP-1</strain>
    </source>
</reference>
<evidence type="ECO:0000256" key="1">
    <source>
        <dbReference type="SAM" id="Phobius"/>
    </source>
</evidence>
<dbReference type="Pfam" id="PF01757">
    <property type="entry name" value="Acyl_transf_3"/>
    <property type="match status" value="1"/>
</dbReference>
<feature type="transmembrane region" description="Helical" evidence="1">
    <location>
        <begin position="234"/>
        <end position="251"/>
    </location>
</feature>
<sequence>MKIFKGNFNVKRLPANNRLHHIDALRAIAALCVVIMHFYTGLPGGAASSALAGNVQVLDFGRIGVVLFFTISGFVIPGSLQPGEHKGVFWIRRFFRLYPAYWVSICAVILAQWLFLDTTFSLRQILANITMLQNFMHFENIQGVYWTLKVELIFYVMVYLAFCCHLLEKPAFLLAASAFFFVIFVFYLDYWTGVTTLAHRFIEFANLSHVSDAHGGTADNHPLPGALNMNWGNFSGYFSVMFLGAALRLWFIGKMNRADKFATGILALGWFVLLPAMGMIVYVRTQDVGLFSMYGSWSTALALFMILAFLSPIRSKIMVWLGVVSYSLYLLHPLVIDTLFAFHVTAAWAAAYPLLALLFCIIISAALAGCLYHTVERTAVNIARQLTKGLSIRNGNL</sequence>
<feature type="transmembrane region" description="Helical" evidence="1">
    <location>
        <begin position="97"/>
        <end position="116"/>
    </location>
</feature>
<proteinExistence type="predicted"/>
<dbReference type="EMBL" id="JAADJU010000002">
    <property type="protein sequence ID" value="NMP26177.1"/>
    <property type="molecule type" value="Genomic_DNA"/>
</dbReference>
<keyword evidence="3" id="KW-0012">Acyltransferase</keyword>
<evidence type="ECO:0000313" key="3">
    <source>
        <dbReference type="EMBL" id="NMP26177.1"/>
    </source>
</evidence>
<comment type="caution">
    <text evidence="3">The sequence shown here is derived from an EMBL/GenBank/DDBJ whole genome shotgun (WGS) entry which is preliminary data.</text>
</comment>
<dbReference type="GO" id="GO:0016747">
    <property type="term" value="F:acyltransferase activity, transferring groups other than amino-acyl groups"/>
    <property type="evidence" value="ECO:0007669"/>
    <property type="project" value="InterPro"/>
</dbReference>
<dbReference type="Proteomes" id="UP000585363">
    <property type="component" value="Unassembled WGS sequence"/>
</dbReference>
<feature type="transmembrane region" description="Helical" evidence="1">
    <location>
        <begin position="354"/>
        <end position="375"/>
    </location>
</feature>
<feature type="transmembrane region" description="Helical" evidence="1">
    <location>
        <begin position="263"/>
        <end position="283"/>
    </location>
</feature>
<reference evidence="3 4" key="2">
    <citation type="submission" date="2020-06" db="EMBL/GenBank/DDBJ databases">
        <title>Polyphasic characterization of a Rahnella strain isolated from tree sap.</title>
        <authorList>
            <person name="Kim I.S."/>
        </authorList>
    </citation>
    <scope>NUCLEOTIDE SEQUENCE [LARGE SCALE GENOMIC DNA]</scope>
    <source>
        <strain evidence="3 4">SAP-1</strain>
    </source>
</reference>
<dbReference type="AlphaFoldDB" id="A0A848MDI8"/>
<feature type="transmembrane region" description="Helical" evidence="1">
    <location>
        <begin position="21"/>
        <end position="40"/>
    </location>
</feature>
<dbReference type="PANTHER" id="PTHR23028:SF131">
    <property type="entry name" value="BLR2367 PROTEIN"/>
    <property type="match status" value="1"/>
</dbReference>
<organism evidence="3 4">
    <name type="scientific">Rouxiella aceris</name>
    <dbReference type="NCBI Taxonomy" id="2703884"/>
    <lineage>
        <taxon>Bacteria</taxon>
        <taxon>Pseudomonadati</taxon>
        <taxon>Pseudomonadota</taxon>
        <taxon>Gammaproteobacteria</taxon>
        <taxon>Enterobacterales</taxon>
        <taxon>Yersiniaceae</taxon>
        <taxon>Rouxiella</taxon>
    </lineage>
</organism>
<keyword evidence="4" id="KW-1185">Reference proteome</keyword>
<protein>
    <submittedName>
        <fullName evidence="3">Acyltransferase</fullName>
    </submittedName>
</protein>
<name>A0A848MDI8_9GAMM</name>
<dbReference type="InterPro" id="IPR050879">
    <property type="entry name" value="Acyltransferase_3"/>
</dbReference>
<keyword evidence="3" id="KW-0808">Transferase</keyword>
<evidence type="ECO:0000259" key="2">
    <source>
        <dbReference type="Pfam" id="PF01757"/>
    </source>
</evidence>
<feature type="domain" description="Acyltransferase 3" evidence="2">
    <location>
        <begin position="21"/>
        <end position="368"/>
    </location>
</feature>
<keyword evidence="1" id="KW-1133">Transmembrane helix</keyword>
<keyword evidence="1" id="KW-0812">Transmembrane</keyword>
<dbReference type="GO" id="GO:0016020">
    <property type="term" value="C:membrane"/>
    <property type="evidence" value="ECO:0007669"/>
    <property type="project" value="TreeGrafter"/>
</dbReference>
<feature type="transmembrane region" description="Helical" evidence="1">
    <location>
        <begin position="60"/>
        <end position="76"/>
    </location>
</feature>
<feature type="transmembrane region" description="Helical" evidence="1">
    <location>
        <begin position="144"/>
        <end position="164"/>
    </location>
</feature>
<feature type="transmembrane region" description="Helical" evidence="1">
    <location>
        <begin position="317"/>
        <end position="342"/>
    </location>
</feature>
<feature type="transmembrane region" description="Helical" evidence="1">
    <location>
        <begin position="171"/>
        <end position="188"/>
    </location>
</feature>
<dbReference type="PANTHER" id="PTHR23028">
    <property type="entry name" value="ACETYLTRANSFERASE"/>
    <property type="match status" value="1"/>
</dbReference>
<gene>
    <name evidence="3" type="ORF">GW590_04725</name>
</gene>
<dbReference type="GO" id="GO:0000271">
    <property type="term" value="P:polysaccharide biosynthetic process"/>
    <property type="evidence" value="ECO:0007669"/>
    <property type="project" value="TreeGrafter"/>
</dbReference>
<evidence type="ECO:0000313" key="4">
    <source>
        <dbReference type="Proteomes" id="UP000585363"/>
    </source>
</evidence>
<accession>A0A848MDI8</accession>